<dbReference type="InterPro" id="IPR002477">
    <property type="entry name" value="Peptidoglycan-bd-like"/>
</dbReference>
<dbReference type="InterPro" id="IPR052905">
    <property type="entry name" value="LD-transpeptidase_YkuD-like"/>
</dbReference>
<dbReference type="EMBL" id="CP116423">
    <property type="protein sequence ID" value="WCE68973.1"/>
    <property type="molecule type" value="Genomic_DNA"/>
</dbReference>
<evidence type="ECO:0000256" key="8">
    <source>
        <dbReference type="SAM" id="SignalP"/>
    </source>
</evidence>
<dbReference type="PROSITE" id="PS52029">
    <property type="entry name" value="LD_TPASE"/>
    <property type="match status" value="1"/>
</dbReference>
<evidence type="ECO:0000256" key="1">
    <source>
        <dbReference type="ARBA" id="ARBA00004752"/>
    </source>
</evidence>
<dbReference type="GO" id="GO:0004180">
    <property type="term" value="F:carboxypeptidase activity"/>
    <property type="evidence" value="ECO:0007669"/>
    <property type="project" value="UniProtKB-ARBA"/>
</dbReference>
<dbReference type="PANTHER" id="PTHR41533:SF2">
    <property type="entry name" value="BLR7131 PROTEIN"/>
    <property type="match status" value="1"/>
</dbReference>
<keyword evidence="8" id="KW-0732">Signal</keyword>
<dbReference type="InterPro" id="IPR038063">
    <property type="entry name" value="Transpep_catalytic_dom"/>
</dbReference>
<organism evidence="10 11">
    <name type="scientific">Sulfitobacter faviae</name>
    <dbReference type="NCBI Taxonomy" id="1775881"/>
    <lineage>
        <taxon>Bacteria</taxon>
        <taxon>Pseudomonadati</taxon>
        <taxon>Pseudomonadota</taxon>
        <taxon>Alphaproteobacteria</taxon>
        <taxon>Rhodobacterales</taxon>
        <taxon>Roseobacteraceae</taxon>
        <taxon>Sulfitobacter</taxon>
    </lineage>
</organism>
<reference evidence="10" key="1">
    <citation type="submission" date="2023-01" db="EMBL/GenBank/DDBJ databases">
        <title>Comparative genomic analysis of cold water coral derived Sulfitobacter faviae: insights into their metabolism and habitat adaptation.</title>
        <authorList>
            <person name="Guo Y."/>
            <person name="Lin S."/>
            <person name="Huang Z."/>
            <person name="Tang K."/>
            <person name="Wang X."/>
        </authorList>
    </citation>
    <scope>NUCLEOTIDE SEQUENCE</scope>
    <source>
        <strain evidence="10">SCSIO W_1865</strain>
    </source>
</reference>
<feature type="active site" description="Proton donor/acceptor" evidence="7">
    <location>
        <position position="430"/>
    </location>
</feature>
<comment type="pathway">
    <text evidence="1 7">Cell wall biogenesis; peptidoglycan biosynthesis.</text>
</comment>
<evidence type="ECO:0000256" key="7">
    <source>
        <dbReference type="PROSITE-ProRule" id="PRU01373"/>
    </source>
</evidence>
<dbReference type="InterPro" id="IPR036365">
    <property type="entry name" value="PGBD-like_sf"/>
</dbReference>
<dbReference type="InterPro" id="IPR045380">
    <property type="entry name" value="LD_TPept_scaffold_dom"/>
</dbReference>
<dbReference type="InterPro" id="IPR036366">
    <property type="entry name" value="PGBDSf"/>
</dbReference>
<keyword evidence="6 7" id="KW-0961">Cell wall biogenesis/degradation</keyword>
<feature type="active site" description="Nucleophile" evidence="7">
    <location>
        <position position="449"/>
    </location>
</feature>
<comment type="similarity">
    <text evidence="2">Belongs to the YkuD family.</text>
</comment>
<evidence type="ECO:0000256" key="5">
    <source>
        <dbReference type="ARBA" id="ARBA00022984"/>
    </source>
</evidence>
<feature type="signal peptide" evidence="8">
    <location>
        <begin position="1"/>
        <end position="28"/>
    </location>
</feature>
<dbReference type="Gene3D" id="1.10.101.10">
    <property type="entry name" value="PGBD-like superfamily/PGBD"/>
    <property type="match status" value="1"/>
</dbReference>
<dbReference type="GO" id="GO:0008360">
    <property type="term" value="P:regulation of cell shape"/>
    <property type="evidence" value="ECO:0007669"/>
    <property type="project" value="UniProtKB-UniRule"/>
</dbReference>
<sequence>MGFSATYSRQLSKFIAGFALLISALVLAAPATAQVTAFKQAVAEAAAQDDDIAAFYRENDYTAIWTGAAEEHRARRSELMRAITTADDHGLPVTRYNPDAVLEMLRTAKTPRDRGFAEVELSRVFLRYARDVQTGVLIPKRIISQIVREIPYRDRKSYLQDLPKSTPAAYFRALPPRSLEYNALLKEKIAMEKLLSQGGWGPSVPAGKLEPGDTGNDVIALRNRLIAMGFLERSNAVGYDASLTEAVRQFQEAHGLNTDGVAGPATMKQINIGVEQRLQSVMVALERERWFNTDRGKRHILVNIPDFSAKIIDDGKITFQTRSVVGAAREDRPTPEFSDVMEHMVVNPSWYVPRSIVTGEYLPQLKRNPYAVGHIEITDSRGRKVNRGAVNFNRYTARSFPFAMRQPPSKTNALGLVKFMFPNKYNIYLHDTPAKSLFARDVRAFSHGCVRLAEPFEFAYALLAPQSADPEGEFQAILRSGRETRVVLEEQVPVHLIYRTAVTNARGHTEYRDDVYGRDALIWNALSKAGVALRGVQG</sequence>
<feature type="domain" description="L,D-TPase catalytic" evidence="9">
    <location>
        <begin position="298"/>
        <end position="478"/>
    </location>
</feature>
<dbReference type="GO" id="GO:0071555">
    <property type="term" value="P:cell wall organization"/>
    <property type="evidence" value="ECO:0007669"/>
    <property type="project" value="UniProtKB-UniRule"/>
</dbReference>
<evidence type="ECO:0000259" key="9">
    <source>
        <dbReference type="PROSITE" id="PS52029"/>
    </source>
</evidence>
<dbReference type="SUPFAM" id="SSF141523">
    <property type="entry name" value="L,D-transpeptidase catalytic domain-like"/>
    <property type="match status" value="1"/>
</dbReference>
<feature type="chain" id="PRO_5043724375" evidence="8">
    <location>
        <begin position="29"/>
        <end position="538"/>
    </location>
</feature>
<evidence type="ECO:0000256" key="2">
    <source>
        <dbReference type="ARBA" id="ARBA00005992"/>
    </source>
</evidence>
<evidence type="ECO:0000313" key="10">
    <source>
        <dbReference type="EMBL" id="WCE68973.1"/>
    </source>
</evidence>
<evidence type="ECO:0000256" key="3">
    <source>
        <dbReference type="ARBA" id="ARBA00022679"/>
    </source>
</evidence>
<dbReference type="AlphaFoldDB" id="A0AAX3LKZ0"/>
<evidence type="ECO:0000256" key="4">
    <source>
        <dbReference type="ARBA" id="ARBA00022960"/>
    </source>
</evidence>
<dbReference type="Pfam" id="PF01471">
    <property type="entry name" value="PG_binding_1"/>
    <property type="match status" value="1"/>
</dbReference>
<dbReference type="Pfam" id="PF20142">
    <property type="entry name" value="Scaffold"/>
    <property type="match status" value="1"/>
</dbReference>
<gene>
    <name evidence="10" type="ORF">PL336_09110</name>
</gene>
<dbReference type="Proteomes" id="UP001210770">
    <property type="component" value="Chromosome"/>
</dbReference>
<keyword evidence="5 7" id="KW-0573">Peptidoglycan synthesis</keyword>
<dbReference type="PANTHER" id="PTHR41533">
    <property type="entry name" value="L,D-TRANSPEPTIDASE HI_1667-RELATED"/>
    <property type="match status" value="1"/>
</dbReference>
<evidence type="ECO:0000256" key="6">
    <source>
        <dbReference type="ARBA" id="ARBA00023316"/>
    </source>
</evidence>
<name>A0AAX3LKZ0_9RHOB</name>
<dbReference type="Gene3D" id="2.40.440.10">
    <property type="entry name" value="L,D-transpeptidase catalytic domain-like"/>
    <property type="match status" value="1"/>
</dbReference>
<proteinExistence type="inferred from homology"/>
<accession>A0AAX3LKZ0</accession>
<evidence type="ECO:0000313" key="11">
    <source>
        <dbReference type="Proteomes" id="UP001210770"/>
    </source>
</evidence>
<dbReference type="GO" id="GO:0009252">
    <property type="term" value="P:peptidoglycan biosynthetic process"/>
    <property type="evidence" value="ECO:0007669"/>
    <property type="project" value="UniProtKB-KW"/>
</dbReference>
<dbReference type="Pfam" id="PF03734">
    <property type="entry name" value="YkuD"/>
    <property type="match status" value="1"/>
</dbReference>
<protein>
    <submittedName>
        <fullName evidence="10">L,D-transpeptidase family protein</fullName>
    </submittedName>
</protein>
<dbReference type="GO" id="GO:0016740">
    <property type="term" value="F:transferase activity"/>
    <property type="evidence" value="ECO:0007669"/>
    <property type="project" value="UniProtKB-KW"/>
</dbReference>
<dbReference type="RefSeq" id="WP_271687262.1">
    <property type="nucleotide sequence ID" value="NZ_CP116423.1"/>
</dbReference>
<keyword evidence="4 7" id="KW-0133">Cell shape</keyword>
<keyword evidence="3" id="KW-0808">Transferase</keyword>
<dbReference type="InterPro" id="IPR005490">
    <property type="entry name" value="LD_TPept_cat_dom"/>
</dbReference>
<dbReference type="SUPFAM" id="SSF47090">
    <property type="entry name" value="PGBD-like"/>
    <property type="match status" value="1"/>
</dbReference>
<dbReference type="CDD" id="cd16913">
    <property type="entry name" value="YkuD_like"/>
    <property type="match status" value="1"/>
</dbReference>